<accession>A0AAV4RDA8</accession>
<dbReference type="EMBL" id="BPLQ01005872">
    <property type="protein sequence ID" value="GIY18215.1"/>
    <property type="molecule type" value="Genomic_DNA"/>
</dbReference>
<evidence type="ECO:0000313" key="4">
    <source>
        <dbReference type="Proteomes" id="UP001054837"/>
    </source>
</evidence>
<protein>
    <submittedName>
        <fullName evidence="3">Uncharacterized protein</fullName>
    </submittedName>
</protein>
<dbReference type="AlphaFoldDB" id="A0AAV4RDA8"/>
<keyword evidence="2" id="KW-1133">Transmembrane helix</keyword>
<evidence type="ECO:0000313" key="3">
    <source>
        <dbReference type="EMBL" id="GIY18215.1"/>
    </source>
</evidence>
<organism evidence="3 4">
    <name type="scientific">Caerostris darwini</name>
    <dbReference type="NCBI Taxonomy" id="1538125"/>
    <lineage>
        <taxon>Eukaryota</taxon>
        <taxon>Metazoa</taxon>
        <taxon>Ecdysozoa</taxon>
        <taxon>Arthropoda</taxon>
        <taxon>Chelicerata</taxon>
        <taxon>Arachnida</taxon>
        <taxon>Araneae</taxon>
        <taxon>Araneomorphae</taxon>
        <taxon>Entelegynae</taxon>
        <taxon>Araneoidea</taxon>
        <taxon>Araneidae</taxon>
        <taxon>Caerostris</taxon>
    </lineage>
</organism>
<keyword evidence="2" id="KW-0472">Membrane</keyword>
<name>A0AAV4RDA8_9ARAC</name>
<gene>
    <name evidence="3" type="ORF">CDAR_40461</name>
</gene>
<evidence type="ECO:0000256" key="1">
    <source>
        <dbReference type="SAM" id="MobiDB-lite"/>
    </source>
</evidence>
<feature type="transmembrane region" description="Helical" evidence="2">
    <location>
        <begin position="89"/>
        <end position="108"/>
    </location>
</feature>
<reference evidence="3 4" key="1">
    <citation type="submission" date="2021-06" db="EMBL/GenBank/DDBJ databases">
        <title>Caerostris darwini draft genome.</title>
        <authorList>
            <person name="Kono N."/>
            <person name="Arakawa K."/>
        </authorList>
    </citation>
    <scope>NUCLEOTIDE SEQUENCE [LARGE SCALE GENOMIC DNA]</scope>
</reference>
<dbReference type="Proteomes" id="UP001054837">
    <property type="component" value="Unassembled WGS sequence"/>
</dbReference>
<keyword evidence="2" id="KW-0812">Transmembrane</keyword>
<evidence type="ECO:0000256" key="2">
    <source>
        <dbReference type="SAM" id="Phobius"/>
    </source>
</evidence>
<feature type="region of interest" description="Disordered" evidence="1">
    <location>
        <begin position="1"/>
        <end position="29"/>
    </location>
</feature>
<keyword evidence="4" id="KW-1185">Reference proteome</keyword>
<proteinExistence type="predicted"/>
<sequence>MKRPSQLAPRGVPILHPPTHHPTSFALRSSRSSREIPILSLGKKCGTVQRFRSMDGSVLSRWALSRWRLLIIRIATSSTYFYVSETEYNAVSISACFFLFIFVSNAIVGSSQEKKKLCSK</sequence>
<comment type="caution">
    <text evidence="3">The sequence shown here is derived from an EMBL/GenBank/DDBJ whole genome shotgun (WGS) entry which is preliminary data.</text>
</comment>